<comment type="caution">
    <text evidence="6">The sequence shown here is derived from an EMBL/GenBank/DDBJ whole genome shotgun (WGS) entry which is preliminary data.</text>
</comment>
<evidence type="ECO:0000313" key="6">
    <source>
        <dbReference type="EMBL" id="MFC7268063.1"/>
    </source>
</evidence>
<feature type="chain" id="PRO_5046439691" evidence="3">
    <location>
        <begin position="29"/>
        <end position="2475"/>
    </location>
</feature>
<keyword evidence="3" id="KW-0732">Signal</keyword>
<dbReference type="RefSeq" id="WP_262872982.1">
    <property type="nucleotide sequence ID" value="NZ_BAABKW010000005.1"/>
</dbReference>
<feature type="domain" description="DUF11" evidence="4">
    <location>
        <begin position="139"/>
        <end position="262"/>
    </location>
</feature>
<keyword evidence="7" id="KW-1185">Reference proteome</keyword>
<dbReference type="InterPro" id="IPR001434">
    <property type="entry name" value="OmcB-like_DUF11"/>
</dbReference>
<feature type="region of interest" description="Disordered" evidence="1">
    <location>
        <begin position="1398"/>
        <end position="1444"/>
    </location>
</feature>
<keyword evidence="2" id="KW-0812">Transmembrane</keyword>
<sequence>MSAQRVRWLAASATAILLLLGSVAPASADSVVEPDALTVADIATPAATETASSTPTATPTPSATPTAETSPAPSPSTTAVPAPEASTPAAPSAEPTSTPEPSAAASPTPRAEATATPAARDRQLVTPMLLPGATPTASLSIQKAASAGTVSPGDQFTYTIQFQCTAGTVSGCVNAELTDPMPAYLTVVGTPKVTGTANYDAGATTSSTLDVVFTDALGGGTVGLAPGKVVTVQVTVHVDDDAPASADGTVLTNTATITADNATSKSAVASSTLAVEPTIAAGASKSFTPSSGLNTTGATTEISVTGQNGSNVPVERLVISDPVLDGSGVPTTDINAFTYLTLDGITGVQAPAGADTVQLRVYDPTLPGWVAGDELPVPQSTLPIPDGVDPTVITGFQFIFRSTDGDDIPPGAGATVNGTAHLSEPIPEEELPFDISNTTETVVTTAGGRSARDADVAHYQVGSSVIDVSAGKSFDPAVVRAGENSTATLTAGNDSTGTIDSLTLVEPAPAGRGFFGADDFVFVQMGSADGGGIVWPDGASQATITYECAGTPADPQTTEDPNTLPDPPAGCDPVTGFSVTFTGQISPGAQATIPFVVQTPTDQTGEEALHLNAVRVVGQRGDDTGSAQAVAPIRTIIDRIDVEAGKRLYPSTIPSYPGQIVTAQLTGKLQEFPASTVSASTIVVQDPDVLPDPNQWYDDFDPQAVVGTPVPACASLTVQYTVDGTSWVSIPSMTGIAGAAIFNAVFPPSVQQNAIGIRFVYTAAPAGGECSGGFPPGTTVSPNLSFTLGADAPNETVGTLTDCTVTSAAAPTADDAESDPACDSVDLTPVTPGTIDPIDKSWSPETVVERSQAETTVALGWSTGGFTGTGRIDISDTASPATTAVADSSFDAFDLVSIAPITEAMDPWLRYDQILAVQLYLLPAGSTDPSAGSWVRASADPCPTACDGTFPGYTLTDDERERAIGFRLSYVESPNRADRVDGPTAPAVGSGVAASTGNDRHIDAVLLLRDLRRSDGQPVVASDEYNVPGEEGAVNNTVRLDPYWNVDDTEPILTRTDADDILITNVDVTVDGTKTWEGGPLGIPETGVDQSRYPTGRVTVTASNTTPAKLDLLSITEPDISDEGPSSCTEDPFEQFTLVGFASITAPDAIGADDVTIVLTPGPNGQTDYTRDEALALAEDDLVDVTSLTVAYTGRIDAATDTVVPTATIAFDVRLREQGRTSGDAPTPGTVCDQVKVEASDMVDFPDDTDTEDTYPTADIDLVAQGIDVLAGKTITPGSITEPSAGPVTVGLSGQPTGVGGTGSPASRAVELVLTDDSTTFFNQYDFGAFGPLSLTSPIDRVQVDALVGGTWSVGEAGPVLTGASWVNGTAGTSLALPTGVAGADVVGLRFTFTRADGANWENPANPVQNVSFQATRRDSLRTGGSVESDLAGSAPAPGEDDPGVATNLVVADVTSSDVDADGVPLSAQEDADDTVLYHHASNAVTVRKTPTDDTVSPGSPFTYTMTFVNSGDIDIVDPVITDIFQADADGPLIELAADPAYAFALSSGTGMPTDAADVTIDESATGLVFTFPAGSVLEVGDTYTISYQAVTRAGLPAGTEFTNTVGITGERPWDECDGGGEPGSGLDAGTGECRTVARDTVISAAAVGVSKLVRAQGSDELGVVIDPLVTTGADCAADADGFYARPCLPIAEPGGDITWRWHFVNAGNQPLDRILGIDRLPAPGDAVATAPSLERLSDWRPLLTGVRPVLASGSGTLNVYYTTGSDWCDGPAGADGQLLCPELDWVEWPAGIALPIDPASVTGLQTEYLPTGALAPAGTFDVDVAMAAPAYSPADTPNTSAMSSEDTYAFNSVGTSAREGGQAAADDIVVFAVGDYTLTTEPPRVGVGLAHGGLVVEKQVTGAAAGQYAPDTFEVTLSCVSAGVYVPLPADVAALTLEAGTPVTIYDLPYGAVCTLGEGDNGQTTSQTTSATVQREVADFETATLVNDYEYASLSVTKTVDSDAVDQDGGPVEYGPFTVSVECFFLGDAVYATGYGPDDPMTADLSDGEVVTFDGLPAGAECTVEETDDKGAATTTIVTTVGDDDAVTTDGTVSDPIELAPDDDGAANSAEVINAFEVGRLPIVKIVDGDVADLYGAGPFTVHVRCVLSDDTGIREVFDDDVVLGGGAPLSAVIVDLAAGAQCLVTEPADGGASTSTVSPTGPIPVDPDEPVQVTVTNTFDPAVLYVDKVVDGDAAGFAPDTFPIEVICIADGELLPGFPLTVEVTPGTPVEIDTLAGAGCAAIETDTGAATEVVYDPPSPSGASSDAVLVDPDDPPTITVTNTYRAGGLQIVKRITGSGATAATGPFVFSVVCAFDGDPAAFSESVTLRPAGSLTISSDVIEPLPVGAECTVAETDDGGADQTPPPVTVIIPDPDDEPAVVRAQFENEFTADLAGTGGVPAWWLLSLAGGVLMLGLALGLGAAVRRRSGRVEG</sequence>
<feature type="domain" description="DUF5979" evidence="5">
    <location>
        <begin position="2124"/>
        <end position="2222"/>
    </location>
</feature>
<evidence type="ECO:0000256" key="2">
    <source>
        <dbReference type="SAM" id="Phobius"/>
    </source>
</evidence>
<accession>A0ABW2H9P9</accession>
<feature type="region of interest" description="Disordered" evidence="1">
    <location>
        <begin position="2190"/>
        <end position="2210"/>
    </location>
</feature>
<dbReference type="Pfam" id="PF19407">
    <property type="entry name" value="DUF5979"/>
    <property type="match status" value="5"/>
</dbReference>
<protein>
    <submittedName>
        <fullName evidence="6">DUF5979 domain-containing protein</fullName>
    </submittedName>
</protein>
<dbReference type="Proteomes" id="UP001596507">
    <property type="component" value="Unassembled WGS sequence"/>
</dbReference>
<feature type="domain" description="DUF5979" evidence="5">
    <location>
        <begin position="2331"/>
        <end position="2432"/>
    </location>
</feature>
<feature type="domain" description="DUF5979" evidence="5">
    <location>
        <begin position="2228"/>
        <end position="2326"/>
    </location>
</feature>
<feature type="domain" description="DUF5979" evidence="5">
    <location>
        <begin position="1895"/>
        <end position="1979"/>
    </location>
</feature>
<organism evidence="6 7">
    <name type="scientific">Microbacterium fluvii</name>
    <dbReference type="NCBI Taxonomy" id="415215"/>
    <lineage>
        <taxon>Bacteria</taxon>
        <taxon>Bacillati</taxon>
        <taxon>Actinomycetota</taxon>
        <taxon>Actinomycetes</taxon>
        <taxon>Micrococcales</taxon>
        <taxon>Microbacteriaceae</taxon>
        <taxon>Microbacterium</taxon>
    </lineage>
</organism>
<feature type="region of interest" description="Disordered" evidence="1">
    <location>
        <begin position="47"/>
        <end position="123"/>
    </location>
</feature>
<feature type="domain" description="DUF5979" evidence="5">
    <location>
        <begin position="1995"/>
        <end position="2118"/>
    </location>
</feature>
<dbReference type="EMBL" id="JBHTBE010000001">
    <property type="protein sequence ID" value="MFC7268063.1"/>
    <property type="molecule type" value="Genomic_DNA"/>
</dbReference>
<evidence type="ECO:0000256" key="3">
    <source>
        <dbReference type="SAM" id="SignalP"/>
    </source>
</evidence>
<dbReference type="InterPro" id="IPR026466">
    <property type="entry name" value="Fim_isopep_form_D2_dom"/>
</dbReference>
<reference evidence="7" key="1">
    <citation type="journal article" date="2019" name="Int. J. Syst. Evol. Microbiol.">
        <title>The Global Catalogue of Microorganisms (GCM) 10K type strain sequencing project: providing services to taxonomists for standard genome sequencing and annotation.</title>
        <authorList>
            <consortium name="The Broad Institute Genomics Platform"/>
            <consortium name="The Broad Institute Genome Sequencing Center for Infectious Disease"/>
            <person name="Wu L."/>
            <person name="Ma J."/>
        </authorList>
    </citation>
    <scope>NUCLEOTIDE SEQUENCE [LARGE SCALE GENOMIC DNA]</scope>
    <source>
        <strain evidence="7">CGMCC 1.15772</strain>
    </source>
</reference>
<dbReference type="NCBIfam" id="TIGR04226">
    <property type="entry name" value="RrgB_K2N_iso_D2"/>
    <property type="match status" value="1"/>
</dbReference>
<feature type="compositionally biased region" description="Polar residues" evidence="1">
    <location>
        <begin position="1406"/>
        <end position="1415"/>
    </location>
</feature>
<gene>
    <name evidence="6" type="ORF">ACFQRL_03695</name>
</gene>
<feature type="region of interest" description="Disordered" evidence="1">
    <location>
        <begin position="1610"/>
        <end position="1629"/>
    </location>
</feature>
<dbReference type="Gene3D" id="2.60.40.740">
    <property type="match status" value="1"/>
</dbReference>
<feature type="compositionally biased region" description="Gly residues" evidence="1">
    <location>
        <begin position="1620"/>
        <end position="1629"/>
    </location>
</feature>
<evidence type="ECO:0000313" key="7">
    <source>
        <dbReference type="Proteomes" id="UP001596507"/>
    </source>
</evidence>
<dbReference type="InterPro" id="IPR046022">
    <property type="entry name" value="DUF5979"/>
</dbReference>
<proteinExistence type="predicted"/>
<dbReference type="Gene3D" id="2.60.40.1140">
    <property type="entry name" value="Collagen-binding surface protein Cna, B-type domain"/>
    <property type="match status" value="1"/>
</dbReference>
<evidence type="ECO:0000256" key="1">
    <source>
        <dbReference type="SAM" id="MobiDB-lite"/>
    </source>
</evidence>
<dbReference type="Pfam" id="PF01345">
    <property type="entry name" value="DUF11"/>
    <property type="match status" value="1"/>
</dbReference>
<evidence type="ECO:0000259" key="4">
    <source>
        <dbReference type="Pfam" id="PF01345"/>
    </source>
</evidence>
<name>A0ABW2H9P9_9MICO</name>
<feature type="transmembrane region" description="Helical" evidence="2">
    <location>
        <begin position="2443"/>
        <end position="2466"/>
    </location>
</feature>
<keyword evidence="2" id="KW-0472">Membrane</keyword>
<feature type="signal peptide" evidence="3">
    <location>
        <begin position="1"/>
        <end position="28"/>
    </location>
</feature>
<keyword evidence="2" id="KW-1133">Transmembrane helix</keyword>
<evidence type="ECO:0000259" key="5">
    <source>
        <dbReference type="Pfam" id="PF19407"/>
    </source>
</evidence>
<feature type="region of interest" description="Disordered" evidence="1">
    <location>
        <begin position="811"/>
        <end position="841"/>
    </location>
</feature>
<feature type="compositionally biased region" description="Low complexity" evidence="1">
    <location>
        <begin position="47"/>
        <end position="118"/>
    </location>
</feature>